<dbReference type="GO" id="GO:0006355">
    <property type="term" value="P:regulation of DNA-templated transcription"/>
    <property type="evidence" value="ECO:0007669"/>
    <property type="project" value="TreeGrafter"/>
</dbReference>
<gene>
    <name evidence="2" type="ORF">DERYTH_LOCUS27247</name>
</gene>
<accession>A0A9N9PFT1</accession>
<name>A0A9N9PFT1_9GLOM</name>
<dbReference type="GO" id="GO:0035267">
    <property type="term" value="C:NuA4 histone acetyltransferase complex"/>
    <property type="evidence" value="ECO:0007669"/>
    <property type="project" value="TreeGrafter"/>
</dbReference>
<dbReference type="GO" id="GO:0000124">
    <property type="term" value="C:SAGA complex"/>
    <property type="evidence" value="ECO:0007669"/>
    <property type="project" value="TreeGrafter"/>
</dbReference>
<dbReference type="EMBL" id="CAJVPY010061666">
    <property type="protein sequence ID" value="CAG8822125.1"/>
    <property type="molecule type" value="Genomic_DNA"/>
</dbReference>
<feature type="non-terminal residue" evidence="2">
    <location>
        <position position="267"/>
    </location>
</feature>
<dbReference type="InterPro" id="IPR003151">
    <property type="entry name" value="PIK-rel_kinase_FAT"/>
</dbReference>
<dbReference type="Pfam" id="PF02259">
    <property type="entry name" value="FAT"/>
    <property type="match status" value="1"/>
</dbReference>
<reference evidence="2" key="1">
    <citation type="submission" date="2021-06" db="EMBL/GenBank/DDBJ databases">
        <authorList>
            <person name="Kallberg Y."/>
            <person name="Tangrot J."/>
            <person name="Rosling A."/>
        </authorList>
    </citation>
    <scope>NUCLEOTIDE SEQUENCE</scope>
    <source>
        <strain evidence="2">MA453B</strain>
    </source>
</reference>
<keyword evidence="3" id="KW-1185">Reference proteome</keyword>
<dbReference type="AlphaFoldDB" id="A0A9N9PFT1"/>
<evidence type="ECO:0000313" key="3">
    <source>
        <dbReference type="Proteomes" id="UP000789405"/>
    </source>
</evidence>
<evidence type="ECO:0000259" key="1">
    <source>
        <dbReference type="PROSITE" id="PS51189"/>
    </source>
</evidence>
<proteinExistence type="predicted"/>
<sequence>YHNNQTDLRPNCIQALMEAVSRCSPPIKLPPHLVKYLGKSHGAWHTAMEILQRDSFSSVRGDEKLRESTLDALSDLYETLSEDDMFYGLWKRRSKFAETNIGISYEQCGNWMQAQITYENAQTKIRSSGLPINETEYLLWEDHWIMCSQKLQQWDILTDFSKNENNIELMTECAFRLMDWTNDKDYLEQVIHTLLDAPSPRRKMFEAFMNLMKSLHTNSLEDFKKVSIEAHQLTLQKWHTLPNVVSYSHIPLLHSFQLLVEFEEATK</sequence>
<protein>
    <submittedName>
        <fullName evidence="2">7254_t:CDS:1</fullName>
    </submittedName>
</protein>
<dbReference type="PANTHER" id="PTHR11139">
    <property type="entry name" value="ATAXIA TELANGIECTASIA MUTATED ATM -RELATED"/>
    <property type="match status" value="1"/>
</dbReference>
<dbReference type="InterPro" id="IPR014009">
    <property type="entry name" value="PIK_FAT"/>
</dbReference>
<feature type="non-terminal residue" evidence="2">
    <location>
        <position position="1"/>
    </location>
</feature>
<dbReference type="Proteomes" id="UP000789405">
    <property type="component" value="Unassembled WGS sequence"/>
</dbReference>
<dbReference type="InterPro" id="IPR050517">
    <property type="entry name" value="DDR_Repair_Kinase"/>
</dbReference>
<dbReference type="OrthoDB" id="5570127at2759"/>
<dbReference type="GO" id="GO:0006281">
    <property type="term" value="P:DNA repair"/>
    <property type="evidence" value="ECO:0007669"/>
    <property type="project" value="TreeGrafter"/>
</dbReference>
<dbReference type="GO" id="GO:0005634">
    <property type="term" value="C:nucleus"/>
    <property type="evidence" value="ECO:0007669"/>
    <property type="project" value="TreeGrafter"/>
</dbReference>
<evidence type="ECO:0000313" key="2">
    <source>
        <dbReference type="EMBL" id="CAG8822125.1"/>
    </source>
</evidence>
<dbReference type="PROSITE" id="PS51189">
    <property type="entry name" value="FAT"/>
    <property type="match status" value="1"/>
</dbReference>
<comment type="caution">
    <text evidence="2">The sequence shown here is derived from an EMBL/GenBank/DDBJ whole genome shotgun (WGS) entry which is preliminary data.</text>
</comment>
<dbReference type="PANTHER" id="PTHR11139:SF1">
    <property type="entry name" value="TRANSFORMATION_TRANSCRIPTION DOMAIN-ASSOCIATED PROTEIN"/>
    <property type="match status" value="1"/>
</dbReference>
<feature type="domain" description="FAT" evidence="1">
    <location>
        <begin position="33"/>
        <end position="267"/>
    </location>
</feature>
<organism evidence="2 3">
    <name type="scientific">Dentiscutata erythropus</name>
    <dbReference type="NCBI Taxonomy" id="1348616"/>
    <lineage>
        <taxon>Eukaryota</taxon>
        <taxon>Fungi</taxon>
        <taxon>Fungi incertae sedis</taxon>
        <taxon>Mucoromycota</taxon>
        <taxon>Glomeromycotina</taxon>
        <taxon>Glomeromycetes</taxon>
        <taxon>Diversisporales</taxon>
        <taxon>Gigasporaceae</taxon>
        <taxon>Dentiscutata</taxon>
    </lineage>
</organism>